<accession>A0A1H8T0F3</accession>
<dbReference type="EMBL" id="FOCL01000014">
    <property type="protein sequence ID" value="SEO83943.1"/>
    <property type="molecule type" value="Genomic_DNA"/>
</dbReference>
<feature type="domain" description="HTH cro/C1-type" evidence="1">
    <location>
        <begin position="18"/>
        <end position="71"/>
    </location>
</feature>
<dbReference type="Proteomes" id="UP000198942">
    <property type="component" value="Unassembled WGS sequence"/>
</dbReference>
<organism evidence="2 3">
    <name type="scientific">Mucilaginibacter gossypiicola</name>
    <dbReference type="NCBI Taxonomy" id="551995"/>
    <lineage>
        <taxon>Bacteria</taxon>
        <taxon>Pseudomonadati</taxon>
        <taxon>Bacteroidota</taxon>
        <taxon>Sphingobacteriia</taxon>
        <taxon>Sphingobacteriales</taxon>
        <taxon>Sphingobacteriaceae</taxon>
        <taxon>Mucilaginibacter</taxon>
    </lineage>
</organism>
<protein>
    <submittedName>
        <fullName evidence="2">Helix-turn-helix</fullName>
    </submittedName>
</protein>
<name>A0A1H8T0F3_9SPHI</name>
<evidence type="ECO:0000313" key="2">
    <source>
        <dbReference type="EMBL" id="SEO83943.1"/>
    </source>
</evidence>
<dbReference type="PROSITE" id="PS50943">
    <property type="entry name" value="HTH_CROC1"/>
    <property type="match status" value="1"/>
</dbReference>
<dbReference type="RefSeq" id="WP_091219451.1">
    <property type="nucleotide sequence ID" value="NZ_FOCL01000014.1"/>
</dbReference>
<dbReference type="OrthoDB" id="1357763at2"/>
<dbReference type="InterPro" id="IPR010982">
    <property type="entry name" value="Lambda_DNA-bd_dom_sf"/>
</dbReference>
<dbReference type="AlphaFoldDB" id="A0A1H8T0F3"/>
<gene>
    <name evidence="2" type="ORF">SAMN05192574_11426</name>
</gene>
<dbReference type="InterPro" id="IPR001387">
    <property type="entry name" value="Cro/C1-type_HTH"/>
</dbReference>
<dbReference type="Pfam" id="PF01381">
    <property type="entry name" value="HTH_3"/>
    <property type="match status" value="1"/>
</dbReference>
<dbReference type="Gene3D" id="1.10.260.40">
    <property type="entry name" value="lambda repressor-like DNA-binding domains"/>
    <property type="match status" value="1"/>
</dbReference>
<keyword evidence="3" id="KW-1185">Reference proteome</keyword>
<dbReference type="GO" id="GO:0003677">
    <property type="term" value="F:DNA binding"/>
    <property type="evidence" value="ECO:0007669"/>
    <property type="project" value="InterPro"/>
</dbReference>
<reference evidence="3" key="1">
    <citation type="submission" date="2016-10" db="EMBL/GenBank/DDBJ databases">
        <authorList>
            <person name="Varghese N."/>
            <person name="Submissions S."/>
        </authorList>
    </citation>
    <scope>NUCLEOTIDE SEQUENCE [LARGE SCALE GENOMIC DNA]</scope>
    <source>
        <strain evidence="3">Gh-48</strain>
    </source>
</reference>
<dbReference type="STRING" id="551995.SAMN05192574_11426"/>
<evidence type="ECO:0000259" key="1">
    <source>
        <dbReference type="PROSITE" id="PS50943"/>
    </source>
</evidence>
<sequence length="102" mass="11380">MLSLISPSKAQLKIAENVRARRLSMELTQEGLAERAGVPLPTLRKFEQKGSISLESFLKLLMVTGGTEELINVLKPSKPLFTSIDDVLKDTDKTSRKRGRKK</sequence>
<dbReference type="SMART" id="SM00530">
    <property type="entry name" value="HTH_XRE"/>
    <property type="match status" value="1"/>
</dbReference>
<proteinExistence type="predicted"/>
<dbReference type="CDD" id="cd00093">
    <property type="entry name" value="HTH_XRE"/>
    <property type="match status" value="1"/>
</dbReference>
<dbReference type="SUPFAM" id="SSF47413">
    <property type="entry name" value="lambda repressor-like DNA-binding domains"/>
    <property type="match status" value="1"/>
</dbReference>
<evidence type="ECO:0000313" key="3">
    <source>
        <dbReference type="Proteomes" id="UP000198942"/>
    </source>
</evidence>